<dbReference type="OrthoDB" id="410679at2759"/>
<gene>
    <name evidence="3" type="ORF">AK812_SmicGene40132</name>
</gene>
<reference evidence="3 4" key="1">
    <citation type="submission" date="2016-02" db="EMBL/GenBank/DDBJ databases">
        <title>Genome analysis of coral dinoflagellate symbionts highlights evolutionary adaptations to a symbiotic lifestyle.</title>
        <authorList>
            <person name="Aranda M."/>
            <person name="Li Y."/>
            <person name="Liew Y.J."/>
            <person name="Baumgarten S."/>
            <person name="Simakov O."/>
            <person name="Wilson M."/>
            <person name="Piel J."/>
            <person name="Ashoor H."/>
            <person name="Bougouffa S."/>
            <person name="Bajic V.B."/>
            <person name="Ryu T."/>
            <person name="Ravasi T."/>
            <person name="Bayer T."/>
            <person name="Micklem G."/>
            <person name="Kim H."/>
            <person name="Bhak J."/>
            <person name="Lajeunesse T.C."/>
            <person name="Voolstra C.R."/>
        </authorList>
    </citation>
    <scope>NUCLEOTIDE SEQUENCE [LARGE SCALE GENOMIC DNA]</scope>
    <source>
        <strain evidence="3 4">CCMP2467</strain>
    </source>
</reference>
<comment type="caution">
    <text evidence="3">The sequence shown here is derived from an EMBL/GenBank/DDBJ whole genome shotgun (WGS) entry which is preliminary data.</text>
</comment>
<protein>
    <submittedName>
        <fullName evidence="3">Uncharacterized protein</fullName>
    </submittedName>
</protein>
<dbReference type="AlphaFoldDB" id="A0A1Q9C9F9"/>
<dbReference type="PANTHER" id="PTHR45641:SF19">
    <property type="entry name" value="NEPHROCYSTIN-3"/>
    <property type="match status" value="1"/>
</dbReference>
<dbReference type="SUPFAM" id="SSF48452">
    <property type="entry name" value="TPR-like"/>
    <property type="match status" value="2"/>
</dbReference>
<organism evidence="3 4">
    <name type="scientific">Symbiodinium microadriaticum</name>
    <name type="common">Dinoflagellate</name>
    <name type="synonym">Zooxanthella microadriatica</name>
    <dbReference type="NCBI Taxonomy" id="2951"/>
    <lineage>
        <taxon>Eukaryota</taxon>
        <taxon>Sar</taxon>
        <taxon>Alveolata</taxon>
        <taxon>Dinophyceae</taxon>
        <taxon>Suessiales</taxon>
        <taxon>Symbiodiniaceae</taxon>
        <taxon>Symbiodinium</taxon>
    </lineage>
</organism>
<dbReference type="Pfam" id="PF13181">
    <property type="entry name" value="TPR_8"/>
    <property type="match status" value="1"/>
</dbReference>
<accession>A0A1Q9C9F9</accession>
<dbReference type="OMA" id="EHLGETH"/>
<dbReference type="EMBL" id="LSRX01001469">
    <property type="protein sequence ID" value="OLP79564.1"/>
    <property type="molecule type" value="Genomic_DNA"/>
</dbReference>
<keyword evidence="4" id="KW-1185">Reference proteome</keyword>
<dbReference type="InterPro" id="IPR011990">
    <property type="entry name" value="TPR-like_helical_dom_sf"/>
</dbReference>
<dbReference type="Proteomes" id="UP000186817">
    <property type="component" value="Unassembled WGS sequence"/>
</dbReference>
<keyword evidence="1" id="KW-0677">Repeat</keyword>
<proteinExistence type="predicted"/>
<evidence type="ECO:0000256" key="2">
    <source>
        <dbReference type="ARBA" id="ARBA00022803"/>
    </source>
</evidence>
<evidence type="ECO:0000256" key="1">
    <source>
        <dbReference type="ARBA" id="ARBA00022737"/>
    </source>
</evidence>
<dbReference type="InterPro" id="IPR019734">
    <property type="entry name" value="TPR_rpt"/>
</dbReference>
<evidence type="ECO:0000313" key="4">
    <source>
        <dbReference type="Proteomes" id="UP000186817"/>
    </source>
</evidence>
<keyword evidence="2" id="KW-0802">TPR repeat</keyword>
<sequence>MDAALDEQTCCLNGVSSFHLDTEFVDQILEVGCARTDNFYTIEPAVIRPRGSNVVCPQTQKLGSSYVDALSGPEHVGNSDYMLSYSWGYQVGDVVSALSHHCQKKNHDPKSTYFWICCLCINQHRVIEVRERGDEIPFEEFRAAFRSRVRGIGKVLALMAPWDRPVYVTRAWCVFELFTAISDESCRLTVVMPPSEVVKFCGSIANTGALTSYLWSALEQLDLETAQASVASDKDMILQIVRDGVGLESLNQVVRQRLLSWLAEAAYAECCDQVAKGGLRGDSAATAVSETANLLHRLGKFDDACTLLSASIDTAFTPSEEGTIEKANLWRVVGKNYDYLGQNEAAAEAFQKALGILRQLNQLESHDGAAVLTCVAANLQEMGRMEEALANYEQAWEIRQVCGLERSLDASDLLAMMGVAECKLGSSAGLQHAQQAKTLRIQLGQLNSPHGAHVLQQLGLCHFMLGDIQAAIVEFDESKAILEKTSSLQTPQGASVLQRAARCFCKLGDAQRELELLWEARKLLEDAEQLHSKSGVLVLLDLGSALLDAREDAEAKKVLELAEQICSEKGIDGSVSDLVQERLKVLRKTRYCIIS</sequence>
<evidence type="ECO:0000313" key="3">
    <source>
        <dbReference type="EMBL" id="OLP79564.1"/>
    </source>
</evidence>
<dbReference type="Gene3D" id="1.25.40.10">
    <property type="entry name" value="Tetratricopeptide repeat domain"/>
    <property type="match status" value="2"/>
</dbReference>
<name>A0A1Q9C9F9_SYMMI</name>
<dbReference type="PANTHER" id="PTHR45641">
    <property type="entry name" value="TETRATRICOPEPTIDE REPEAT PROTEIN (AFU_ORTHOLOGUE AFUA_6G03870)"/>
    <property type="match status" value="1"/>
</dbReference>
<dbReference type="PROSITE" id="PS50005">
    <property type="entry name" value="TPR"/>
    <property type="match status" value="1"/>
</dbReference>
<dbReference type="SMART" id="SM00028">
    <property type="entry name" value="TPR"/>
    <property type="match status" value="5"/>
</dbReference>